<evidence type="ECO:0000313" key="3">
    <source>
        <dbReference type="Proteomes" id="UP000664132"/>
    </source>
</evidence>
<evidence type="ECO:0000313" key="2">
    <source>
        <dbReference type="EMBL" id="KAG4420035.1"/>
    </source>
</evidence>
<dbReference type="Proteomes" id="UP000664132">
    <property type="component" value="Unassembled WGS sequence"/>
</dbReference>
<dbReference type="OrthoDB" id="5360255at2759"/>
<comment type="caution">
    <text evidence="2">The sequence shown here is derived from an EMBL/GenBank/DDBJ whole genome shotgun (WGS) entry which is preliminary data.</text>
</comment>
<protein>
    <submittedName>
        <fullName evidence="2">Uncharacterized protein</fullName>
    </submittedName>
</protein>
<keyword evidence="3" id="KW-1185">Reference proteome</keyword>
<dbReference type="EMBL" id="JAFJYH010000092">
    <property type="protein sequence ID" value="KAG4420035.1"/>
    <property type="molecule type" value="Genomic_DNA"/>
</dbReference>
<dbReference type="GO" id="GO:0007131">
    <property type="term" value="P:reciprocal meiotic recombination"/>
    <property type="evidence" value="ECO:0007669"/>
    <property type="project" value="InterPro"/>
</dbReference>
<name>A0A8H7TIZ7_9HELO</name>
<dbReference type="InterPro" id="IPR004354">
    <property type="entry name" value="Meiotic_Rec114"/>
</dbReference>
<feature type="compositionally biased region" description="Basic and acidic residues" evidence="1">
    <location>
        <begin position="558"/>
        <end position="567"/>
    </location>
</feature>
<feature type="region of interest" description="Disordered" evidence="1">
    <location>
        <begin position="139"/>
        <end position="194"/>
    </location>
</feature>
<feature type="compositionally biased region" description="Polar residues" evidence="1">
    <location>
        <begin position="568"/>
        <end position="581"/>
    </location>
</feature>
<feature type="compositionally biased region" description="Polar residues" evidence="1">
    <location>
        <begin position="471"/>
        <end position="493"/>
    </location>
</feature>
<feature type="region of interest" description="Disordered" evidence="1">
    <location>
        <begin position="387"/>
        <end position="587"/>
    </location>
</feature>
<gene>
    <name evidence="2" type="ORF">IFR04_006794</name>
</gene>
<dbReference type="AlphaFoldDB" id="A0A8H7TIZ7"/>
<proteinExistence type="predicted"/>
<dbReference type="Pfam" id="PF03525">
    <property type="entry name" value="Meiotic_rec114"/>
    <property type="match status" value="1"/>
</dbReference>
<organism evidence="2 3">
    <name type="scientific">Cadophora malorum</name>
    <dbReference type="NCBI Taxonomy" id="108018"/>
    <lineage>
        <taxon>Eukaryota</taxon>
        <taxon>Fungi</taxon>
        <taxon>Dikarya</taxon>
        <taxon>Ascomycota</taxon>
        <taxon>Pezizomycotina</taxon>
        <taxon>Leotiomycetes</taxon>
        <taxon>Helotiales</taxon>
        <taxon>Ploettnerulaceae</taxon>
        <taxon>Cadophora</taxon>
    </lineage>
</organism>
<feature type="compositionally biased region" description="Low complexity" evidence="1">
    <location>
        <begin position="157"/>
        <end position="171"/>
    </location>
</feature>
<feature type="compositionally biased region" description="Basic and acidic residues" evidence="1">
    <location>
        <begin position="442"/>
        <end position="454"/>
    </location>
</feature>
<accession>A0A8H7TIZ7</accession>
<feature type="compositionally biased region" description="Low complexity" evidence="1">
    <location>
        <begin position="502"/>
        <end position="557"/>
    </location>
</feature>
<evidence type="ECO:0000256" key="1">
    <source>
        <dbReference type="SAM" id="MobiDB-lite"/>
    </source>
</evidence>
<reference evidence="2" key="1">
    <citation type="submission" date="2021-02" db="EMBL/GenBank/DDBJ databases">
        <title>Genome sequence Cadophora malorum strain M34.</title>
        <authorList>
            <person name="Stefanovic E."/>
            <person name="Vu D."/>
            <person name="Scully C."/>
            <person name="Dijksterhuis J."/>
            <person name="Roader J."/>
            <person name="Houbraken J."/>
        </authorList>
    </citation>
    <scope>NUCLEOTIDE SEQUENCE</scope>
    <source>
        <strain evidence="2">M34</strain>
    </source>
</reference>
<sequence>MSQSQPEGPMWGPLTLIKFSYVTYPSNRICSTWNHLTSNNLKLVIQTLRVVDDHGTYDQRLMMRVSKGPEILISLDLDRLVRIRQRDASMVEGAQNSPRIAMRYPMSEGVTQKFEMRFSNNEDFIVVVDILRSLGLPMREGGPSQKQALPIPQPQESPSSAPLALVSSSQSIGAGSHTRPPSASSSAYHDRSSSQAGLSQYANFKIPEKPANVESLRKRPGSSFSVAGALDSFANSSPLPTSSQARAASFREPTRSLYLLQQEKETNIRRPPQPLLHETTTSSMTSQTKPSFFLRQLEMEQANNTGSSGPGARSLSESPFFSHPLAAIADASKQSSNPFRVDSMSICQEDASRIVMDPPRMDSPINQPSVTSTELQDMMIPSRRQLPIDRSISTPAGLQGLVPPPRRELPFSPSDVTPRPLSAADLPPLPKPTPVTKGSTKKPADIESLSEKTKLAPLKRVAQRKAPPSKIANSRASSPFKTMTRETTITPPNRNEDPPSPLAAKSAAASRPASAASGLVSKAVAPAPKRVAAPIRPPSSTKRSKTTDQSTQTQTLSGRDHTVKEKVATTNDKPANTSGVVTPTPAAPPQSFLNDLDTFVANHKDRPAAKEVWQKPGYAEADEDQRHKMLNHFICQNLDNADFLQLCADTEVAWRKVGLGM</sequence>